<dbReference type="InterPro" id="IPR016039">
    <property type="entry name" value="Thiolase-like"/>
</dbReference>
<reference evidence="10 11" key="1">
    <citation type="journal article" date="2024" name="J. Plant Pathol.">
        <title>Sequence and assembly of the genome of Seiridium unicorne, isolate CBS 538.82, causal agent of cypress canker disease.</title>
        <authorList>
            <person name="Scali E."/>
            <person name="Rocca G.D."/>
            <person name="Danti R."/>
            <person name="Garbelotto M."/>
            <person name="Barberini S."/>
            <person name="Baroncelli R."/>
            <person name="Emiliani G."/>
        </authorList>
    </citation>
    <scope>NUCLEOTIDE SEQUENCE [LARGE SCALE GENOMIC DNA]</scope>
    <source>
        <strain evidence="10 11">BM-138-508</strain>
    </source>
</reference>
<dbReference type="InterPro" id="IPR009081">
    <property type="entry name" value="PP-bd_ACP"/>
</dbReference>
<accession>A0ABR2UWT1</accession>
<evidence type="ECO:0000259" key="7">
    <source>
        <dbReference type="PROSITE" id="PS50075"/>
    </source>
</evidence>
<dbReference type="SUPFAM" id="SSF53901">
    <property type="entry name" value="Thiolase-like"/>
    <property type="match status" value="1"/>
</dbReference>
<organism evidence="10 11">
    <name type="scientific">Seiridium unicorne</name>
    <dbReference type="NCBI Taxonomy" id="138068"/>
    <lineage>
        <taxon>Eukaryota</taxon>
        <taxon>Fungi</taxon>
        <taxon>Dikarya</taxon>
        <taxon>Ascomycota</taxon>
        <taxon>Pezizomycotina</taxon>
        <taxon>Sordariomycetes</taxon>
        <taxon>Xylariomycetidae</taxon>
        <taxon>Amphisphaeriales</taxon>
        <taxon>Sporocadaceae</taxon>
        <taxon>Seiridium</taxon>
    </lineage>
</organism>
<dbReference type="InterPro" id="IPR049551">
    <property type="entry name" value="PKS_DH_C"/>
</dbReference>
<dbReference type="InterPro" id="IPR014030">
    <property type="entry name" value="Ketoacyl_synth_N"/>
</dbReference>
<dbReference type="Gene3D" id="3.40.50.1820">
    <property type="entry name" value="alpha/beta hydrolase"/>
    <property type="match status" value="1"/>
</dbReference>
<feature type="domain" description="PKS/mFAS DH" evidence="9">
    <location>
        <begin position="1365"/>
        <end position="1678"/>
    </location>
</feature>
<dbReference type="InterPro" id="IPR032088">
    <property type="entry name" value="SAT"/>
</dbReference>
<evidence type="ECO:0000313" key="11">
    <source>
        <dbReference type="Proteomes" id="UP001408356"/>
    </source>
</evidence>
<evidence type="ECO:0000256" key="6">
    <source>
        <dbReference type="SAM" id="MobiDB-lite"/>
    </source>
</evidence>
<dbReference type="InterPro" id="IPR020807">
    <property type="entry name" value="PKS_DH"/>
</dbReference>
<dbReference type="Gene3D" id="3.40.366.10">
    <property type="entry name" value="Malonyl-Coenzyme A Acyl Carrier Protein, domain 2"/>
    <property type="match status" value="3"/>
</dbReference>
<dbReference type="SMART" id="SM00825">
    <property type="entry name" value="PKS_KS"/>
    <property type="match status" value="1"/>
</dbReference>
<feature type="region of interest" description="Disordered" evidence="6">
    <location>
        <begin position="214"/>
        <end position="233"/>
    </location>
</feature>
<dbReference type="Pfam" id="PF00109">
    <property type="entry name" value="ketoacyl-synt"/>
    <property type="match status" value="2"/>
</dbReference>
<dbReference type="InterPro" id="IPR049552">
    <property type="entry name" value="PKS_DH_N"/>
</dbReference>
<keyword evidence="4" id="KW-0511">Multifunctional enzyme</keyword>
<evidence type="ECO:0000259" key="8">
    <source>
        <dbReference type="PROSITE" id="PS52004"/>
    </source>
</evidence>
<evidence type="ECO:0000256" key="5">
    <source>
        <dbReference type="PROSITE-ProRule" id="PRU01363"/>
    </source>
</evidence>
<dbReference type="PANTHER" id="PTHR43775">
    <property type="entry name" value="FATTY ACID SYNTHASE"/>
    <property type="match status" value="1"/>
</dbReference>
<dbReference type="PROSITE" id="PS50075">
    <property type="entry name" value="CARRIER"/>
    <property type="match status" value="1"/>
</dbReference>
<feature type="active site" description="Proton donor; for dehydratase activity" evidence="5">
    <location>
        <position position="1593"/>
    </location>
</feature>
<dbReference type="InterPro" id="IPR029058">
    <property type="entry name" value="AB_hydrolase_fold"/>
</dbReference>
<dbReference type="Pfam" id="PF00698">
    <property type="entry name" value="Acyl_transf_1"/>
    <property type="match status" value="1"/>
</dbReference>
<dbReference type="SUPFAM" id="SSF53474">
    <property type="entry name" value="alpha/beta-Hydrolases"/>
    <property type="match status" value="1"/>
</dbReference>
<dbReference type="PANTHER" id="PTHR43775:SF37">
    <property type="entry name" value="SI:DKEY-61P9.11"/>
    <property type="match status" value="1"/>
</dbReference>
<dbReference type="InterPro" id="IPR030918">
    <property type="entry name" value="PT_fungal_PKS"/>
</dbReference>
<dbReference type="EMBL" id="JARVKF010000330">
    <property type="protein sequence ID" value="KAK9419087.1"/>
    <property type="molecule type" value="Genomic_DNA"/>
</dbReference>
<dbReference type="CDD" id="cd00833">
    <property type="entry name" value="PKS"/>
    <property type="match status" value="1"/>
</dbReference>
<dbReference type="InterPro" id="IPR036736">
    <property type="entry name" value="ACP-like_sf"/>
</dbReference>
<evidence type="ECO:0008006" key="12">
    <source>
        <dbReference type="Google" id="ProtNLM"/>
    </source>
</evidence>
<dbReference type="SMART" id="SM00826">
    <property type="entry name" value="PKS_DH"/>
    <property type="match status" value="1"/>
</dbReference>
<feature type="active site" description="Proton acceptor; for dehydratase activity" evidence="5">
    <location>
        <position position="1397"/>
    </location>
</feature>
<evidence type="ECO:0000256" key="2">
    <source>
        <dbReference type="ARBA" id="ARBA00022553"/>
    </source>
</evidence>
<dbReference type="PROSITE" id="PS00606">
    <property type="entry name" value="KS3_1"/>
    <property type="match status" value="1"/>
</dbReference>
<dbReference type="Pfam" id="PF22621">
    <property type="entry name" value="CurL-like_PKS_C"/>
    <property type="match status" value="1"/>
</dbReference>
<dbReference type="SUPFAM" id="SSF55048">
    <property type="entry name" value="Probable ACP-binding domain of malonyl-CoA ACP transacylase"/>
    <property type="match status" value="1"/>
</dbReference>
<feature type="domain" description="Ketosynthase family 3 (KS3)" evidence="8">
    <location>
        <begin position="412"/>
        <end position="869"/>
    </location>
</feature>
<dbReference type="InterPro" id="IPR006162">
    <property type="entry name" value="Ppantetheine_attach_site"/>
</dbReference>
<dbReference type="InterPro" id="IPR014043">
    <property type="entry name" value="Acyl_transferase_dom"/>
</dbReference>
<dbReference type="Proteomes" id="UP001408356">
    <property type="component" value="Unassembled WGS sequence"/>
</dbReference>
<evidence type="ECO:0000256" key="3">
    <source>
        <dbReference type="ARBA" id="ARBA00022679"/>
    </source>
</evidence>
<feature type="region of interest" description="Disordered" evidence="6">
    <location>
        <begin position="1830"/>
        <end position="1858"/>
    </location>
</feature>
<keyword evidence="1" id="KW-0596">Phosphopantetheine</keyword>
<comment type="caution">
    <text evidence="10">The sequence shown here is derived from an EMBL/GenBank/DDBJ whole genome shotgun (WGS) entry which is preliminary data.</text>
</comment>
<dbReference type="SMART" id="SM00827">
    <property type="entry name" value="PKS_AT"/>
    <property type="match status" value="1"/>
</dbReference>
<protein>
    <recommendedName>
        <fullName evidence="12">Polyketide synthase</fullName>
    </recommendedName>
</protein>
<dbReference type="PROSITE" id="PS52004">
    <property type="entry name" value="KS3_2"/>
    <property type="match status" value="1"/>
</dbReference>
<keyword evidence="3" id="KW-0808">Transferase</keyword>
<keyword evidence="2" id="KW-0597">Phosphoprotein</keyword>
<dbReference type="Pfam" id="PF14765">
    <property type="entry name" value="PS-DH"/>
    <property type="match status" value="1"/>
</dbReference>
<feature type="compositionally biased region" description="Low complexity" evidence="6">
    <location>
        <begin position="1840"/>
        <end position="1858"/>
    </location>
</feature>
<sequence length="2129" mass="231297">MTMGHISREHRVVLFGGQGSSSIFSPTVASTAEQDARSVSAGNILLSKCHAAFLEEIESLDAKSKHLLALDPCVFSSPTNLLKPAVKFHTHPVLQATTIYLCQLLRYVAESLRQDEAYEHSFDTLQATAGFSSGILPAAVIARSHSLDDFVASGVQGFRLAFWIACRSLFWTLETSEDCGNEGGVHGDSAATLSLVTRGLSRAQVEQRLSQHYAQEHGPGQLPQSQQAPRRMVPSAISSSGAVSISGPKAELCAFQAKLQTTADITTTFAFVHGWYHGGVQLEPVVEQVLEDLSRRAISFPPCSTPAKPIYSTLDGTLFKESTTSPDMFLRWLTRHLLVHCVDWYATTHEIIANVRSLLKQDPAAAVKVVSFGPSSGSLFPDFEPLDPMVTLLDLSPFKPDGRPAVLLPNHQDDIAIVGMSVKLPKGGSTEELWETISQGLNAVQEIPDNRFKISNFYTEDPDKQRSMPIKHGAFLDDPFSYYSFDNSFFNISPREAKSMDPQQRVLLHAAQEAFEDAGYVEDSSPSFQRATMGCYIGLATGDYTDNLRGDIDTFYSSGTLRAFHSGRLSYFFRLSGPSIVTDTACSSSTVSIHQAYRALQNGDCTAAIAGGVNVITSPDVSISFHRDPRGADFIDEQLFANTYLICQMYLGLARGHFLSRTGGCKPFDAAADGYCRAEGCVLFVLKRLSDAVAEGDHIHGVIRNVLINQSGNSHSITHPHSKTQTDLLRRLLQQRDVDPGSVGVVEAHGTGTQAGDAREIETLRAIFGPHHSAANPLMVSSIKGNIGHCEAASGAAGLAKLLLMLRERKIPIQAGLNNINPAFGDLQSSGLAIPRRTVSWSHSKRTPRRAVLNNFGAAGSNASLLLEDWVESSRAHMRRGKQDEIQGRSTYLFALSARSEKALQSAISRHVEFLGEEKSQPSLEDICYTATARRHHHDHRISLTCTSVADLLTRLQHYKLAASKPSQVVTATVFVFTGQGAIYRGMGRELIDTFPPFKDIIMNCDRIIEALGLTCPSILDFMRYKDKGGTDELSDTDMMIASQCACVALEYALAQIFMSWGIMPDYVMGHSLGEYAALCVSGALTLEDTFRVVASRAKMMGDYCLANTTGMLACGMAPEKVEALISEHPALAQLTIACLNGPSDCVVGGPLAQLDTFQKECTTRKVRAKLLNAPCAFHTSAMDPILEPLRVLGQSVRFEQPTIPVMSNVHGRLFRNDFSSDYFADHARQPVRFAESLLSLQALMGEPVVNGALFLEIGPQPALLPMLRTSIPSSSCTYIGTLRKDRDAWTSISETLAAIFLRKIAVKWREVFVGTSARVTSLPGHLLEGSKFLIPYQESYPIVQNPNDSPTPGPDAQGRVRTGHRLLPWLNTRESSSEELVLETEMSILASLISGHDVGGTPICPASVFHELALEAMQTLVQPPDSQVLVVNGMHFSSPLVHVPSSRETTPVTVGVRIKKQDSPSSGAAVFRIASRSSARDSAEALHCSGSVSVQNINANSSHWVRDQAIMTRQRGFFSGVGKPHTSTFRTKVLYESIFTRVVKYSADYQSLVFLDVADSNLEGIGSFKMPPDSSSGSGSQSGYLAHPVFTDTLLHAAGFIANLAVGSEEIGICAGVESIEIAYRGIDYSDVFEIYCSLLEVKGAIIADAIAMAPSGTVVAVVRGMEFKKLKLSTFRQSLSRLSATDVVASQDWKTVQHSAATAKLQVKTAWDTSRASVGVESSSPIEQSNDSPIQAGISQVLKNIVVEVGGFTEKDIDYTKPLGDLGIDSLMQIEMASKLARLLPGQTGLSHHALSQCATLEEMDDMLSSVLQPPAMQKLHRTLVDVSEPEVTTPRGSSSQSTNTAASDSSDDSSLSEVVCDSNALPATLYVSEKNQIPLCLFHDGSGQVGMYARLRGHDRTTYAFFDPYFGNSRNKRVFHGSINHMAEHYVSTLLSNPKLRSSPLILGGWSFGGVVAFEAAQQLMARGFEVKGLVLIDSPSPVDHEPLPAAAISSITKPGAQPRNLASSSSVALEEEFISNASLLGSYKPEPFPKAAGRSLKTVMLRSQDVMDTEALWAVRYDWLSRQDTRTASVVAWEGLIGGRIEVLPIPGNHFEPFLEENIGETAAQIWEACRFIEEFCAVEF</sequence>
<dbReference type="InterPro" id="IPR020841">
    <property type="entry name" value="PKS_Beta-ketoAc_synthase_dom"/>
</dbReference>
<dbReference type="Gene3D" id="3.40.47.10">
    <property type="match status" value="1"/>
</dbReference>
<dbReference type="Gene3D" id="1.10.1200.10">
    <property type="entry name" value="ACP-like"/>
    <property type="match status" value="1"/>
</dbReference>
<dbReference type="NCBIfam" id="TIGR04532">
    <property type="entry name" value="PT_fungal_PKS"/>
    <property type="match status" value="1"/>
</dbReference>
<evidence type="ECO:0000259" key="9">
    <source>
        <dbReference type="PROSITE" id="PS52019"/>
    </source>
</evidence>
<dbReference type="InterPro" id="IPR042104">
    <property type="entry name" value="PKS_dehydratase_sf"/>
</dbReference>
<evidence type="ECO:0000313" key="10">
    <source>
        <dbReference type="EMBL" id="KAK9419087.1"/>
    </source>
</evidence>
<evidence type="ECO:0000256" key="1">
    <source>
        <dbReference type="ARBA" id="ARBA00022450"/>
    </source>
</evidence>
<feature type="region of interest" description="N-terminal hotdog fold" evidence="5">
    <location>
        <begin position="1365"/>
        <end position="1500"/>
    </location>
</feature>
<dbReference type="Pfam" id="PF16073">
    <property type="entry name" value="SAT"/>
    <property type="match status" value="1"/>
</dbReference>
<dbReference type="Pfam" id="PF00975">
    <property type="entry name" value="Thioesterase"/>
    <property type="match status" value="1"/>
</dbReference>
<dbReference type="InterPro" id="IPR001227">
    <property type="entry name" value="Ac_transferase_dom_sf"/>
</dbReference>
<feature type="domain" description="Carrier" evidence="7">
    <location>
        <begin position="1738"/>
        <end position="1814"/>
    </location>
</feature>
<dbReference type="Pfam" id="PF00550">
    <property type="entry name" value="PP-binding"/>
    <property type="match status" value="1"/>
</dbReference>
<dbReference type="Pfam" id="PF21089">
    <property type="entry name" value="PKS_DH_N"/>
    <property type="match status" value="1"/>
</dbReference>
<dbReference type="InterPro" id="IPR016036">
    <property type="entry name" value="Malonyl_transacylase_ACP-bd"/>
</dbReference>
<dbReference type="Pfam" id="PF02801">
    <property type="entry name" value="Ketoacyl-synt_C"/>
    <property type="match status" value="1"/>
</dbReference>
<dbReference type="Gene3D" id="3.30.70.250">
    <property type="entry name" value="Malonyl-CoA ACP transacylase, ACP-binding"/>
    <property type="match status" value="1"/>
</dbReference>
<proteinExistence type="predicted"/>
<dbReference type="SUPFAM" id="SSF52151">
    <property type="entry name" value="FabD/lysophospholipase-like"/>
    <property type="match status" value="1"/>
</dbReference>
<name>A0ABR2UWT1_9PEZI</name>
<dbReference type="Gene3D" id="3.10.129.110">
    <property type="entry name" value="Polyketide synthase dehydratase"/>
    <property type="match status" value="1"/>
</dbReference>
<dbReference type="InterPro" id="IPR016035">
    <property type="entry name" value="Acyl_Trfase/lysoPLipase"/>
</dbReference>
<evidence type="ECO:0000256" key="4">
    <source>
        <dbReference type="ARBA" id="ARBA00023268"/>
    </source>
</evidence>
<dbReference type="InterPro" id="IPR049900">
    <property type="entry name" value="PKS_mFAS_DH"/>
</dbReference>
<dbReference type="InterPro" id="IPR018201">
    <property type="entry name" value="Ketoacyl_synth_AS"/>
</dbReference>
<feature type="region of interest" description="C-terminal hotdog fold" evidence="5">
    <location>
        <begin position="1527"/>
        <end position="1678"/>
    </location>
</feature>
<keyword evidence="11" id="KW-1185">Reference proteome</keyword>
<dbReference type="PROSITE" id="PS52019">
    <property type="entry name" value="PKS_MFAS_DH"/>
    <property type="match status" value="1"/>
</dbReference>
<dbReference type="SUPFAM" id="SSF47336">
    <property type="entry name" value="ACP-like"/>
    <property type="match status" value="1"/>
</dbReference>
<gene>
    <name evidence="10" type="ORF">SUNI508_01064</name>
</gene>
<dbReference type="InterPro" id="IPR050091">
    <property type="entry name" value="PKS_NRPS_Biosynth_Enz"/>
</dbReference>
<dbReference type="Gene3D" id="3.30.70.3290">
    <property type="match status" value="1"/>
</dbReference>
<dbReference type="InterPro" id="IPR001031">
    <property type="entry name" value="Thioesterase"/>
</dbReference>
<dbReference type="InterPro" id="IPR014031">
    <property type="entry name" value="Ketoacyl_synth_C"/>
</dbReference>
<dbReference type="PROSITE" id="PS00012">
    <property type="entry name" value="PHOSPHOPANTETHEINE"/>
    <property type="match status" value="1"/>
</dbReference>